<keyword evidence="2" id="KW-1185">Reference proteome</keyword>
<accession>A0A1Y2HHM5</accession>
<organism evidence="1 2">
    <name type="scientific">Catenaria anguillulae PL171</name>
    <dbReference type="NCBI Taxonomy" id="765915"/>
    <lineage>
        <taxon>Eukaryota</taxon>
        <taxon>Fungi</taxon>
        <taxon>Fungi incertae sedis</taxon>
        <taxon>Blastocladiomycota</taxon>
        <taxon>Blastocladiomycetes</taxon>
        <taxon>Blastocladiales</taxon>
        <taxon>Catenariaceae</taxon>
        <taxon>Catenaria</taxon>
    </lineage>
</organism>
<evidence type="ECO:0000313" key="1">
    <source>
        <dbReference type="EMBL" id="ORZ34098.1"/>
    </source>
</evidence>
<proteinExistence type="predicted"/>
<protein>
    <submittedName>
        <fullName evidence="1">Uncharacterized protein</fullName>
    </submittedName>
</protein>
<dbReference type="Proteomes" id="UP000193411">
    <property type="component" value="Unassembled WGS sequence"/>
</dbReference>
<gene>
    <name evidence="1" type="ORF">BCR44DRAFT_1437095</name>
</gene>
<comment type="caution">
    <text evidence="1">The sequence shown here is derived from an EMBL/GenBank/DDBJ whole genome shotgun (WGS) entry which is preliminary data.</text>
</comment>
<reference evidence="1 2" key="1">
    <citation type="submission" date="2016-07" db="EMBL/GenBank/DDBJ databases">
        <title>Pervasive Adenine N6-methylation of Active Genes in Fungi.</title>
        <authorList>
            <consortium name="DOE Joint Genome Institute"/>
            <person name="Mondo S.J."/>
            <person name="Dannebaum R.O."/>
            <person name="Kuo R.C."/>
            <person name="Labutti K."/>
            <person name="Haridas S."/>
            <person name="Kuo A."/>
            <person name="Salamov A."/>
            <person name="Ahrendt S.R."/>
            <person name="Lipzen A."/>
            <person name="Sullivan W."/>
            <person name="Andreopoulos W.B."/>
            <person name="Clum A."/>
            <person name="Lindquist E."/>
            <person name="Daum C."/>
            <person name="Ramamoorthy G.K."/>
            <person name="Gryganskyi A."/>
            <person name="Culley D."/>
            <person name="Magnuson J.K."/>
            <person name="James T.Y."/>
            <person name="O'Malley M.A."/>
            <person name="Stajich J.E."/>
            <person name="Spatafora J.W."/>
            <person name="Visel A."/>
            <person name="Grigoriev I.V."/>
        </authorList>
    </citation>
    <scope>NUCLEOTIDE SEQUENCE [LARGE SCALE GENOMIC DNA]</scope>
    <source>
        <strain evidence="1 2">PL171</strain>
    </source>
</reference>
<sequence length="97" mass="11317">MQTTSALPRKLHLFHSTQSFRECWTKPVSSRVSFWTPTRAKCSDLLQRRCKGGGYSRRWLTICVSDTISWMWPCLHTLWIPSASRETGLYSSSFWSL</sequence>
<dbReference type="AlphaFoldDB" id="A0A1Y2HHM5"/>
<evidence type="ECO:0000313" key="2">
    <source>
        <dbReference type="Proteomes" id="UP000193411"/>
    </source>
</evidence>
<dbReference type="EMBL" id="MCFL01000031">
    <property type="protein sequence ID" value="ORZ34098.1"/>
    <property type="molecule type" value="Genomic_DNA"/>
</dbReference>
<name>A0A1Y2HHM5_9FUNG</name>